<organism evidence="1 2">
    <name type="scientific">Georgfuchsia toluolica</name>
    <dbReference type="NCBI Taxonomy" id="424218"/>
    <lineage>
        <taxon>Bacteria</taxon>
        <taxon>Pseudomonadati</taxon>
        <taxon>Pseudomonadota</taxon>
        <taxon>Betaproteobacteria</taxon>
        <taxon>Nitrosomonadales</taxon>
        <taxon>Sterolibacteriaceae</taxon>
        <taxon>Georgfuchsia</taxon>
    </lineage>
</organism>
<dbReference type="Proteomes" id="UP000742786">
    <property type="component" value="Unassembled WGS sequence"/>
</dbReference>
<evidence type="ECO:0000313" key="2">
    <source>
        <dbReference type="Proteomes" id="UP000742786"/>
    </source>
</evidence>
<comment type="caution">
    <text evidence="1">The sequence shown here is derived from an EMBL/GenBank/DDBJ whole genome shotgun (WGS) entry which is preliminary data.</text>
</comment>
<sequence length="56" mass="6315">MAHYRCCMQKALRGSDLSATDTVTRHKLGYYAYDVAVQIVEIIYTLLSISKKNATC</sequence>
<protein>
    <submittedName>
        <fullName evidence="1">Uncharacterized protein</fullName>
    </submittedName>
</protein>
<accession>A0A916N808</accession>
<dbReference type="AlphaFoldDB" id="A0A916N808"/>
<proteinExistence type="predicted"/>
<name>A0A916N808_9PROT</name>
<dbReference type="EMBL" id="CAJQUM010000001">
    <property type="protein sequence ID" value="CAG4882713.1"/>
    <property type="molecule type" value="Genomic_DNA"/>
</dbReference>
<evidence type="ECO:0000313" key="1">
    <source>
        <dbReference type="EMBL" id="CAG4882713.1"/>
    </source>
</evidence>
<keyword evidence="2" id="KW-1185">Reference proteome</keyword>
<reference evidence="1" key="1">
    <citation type="submission" date="2021-04" db="EMBL/GenBank/DDBJ databases">
        <authorList>
            <person name="Hornung B."/>
        </authorList>
    </citation>
    <scope>NUCLEOTIDE SEQUENCE</scope>
    <source>
        <strain evidence="1">G5G6</strain>
    </source>
</reference>
<gene>
    <name evidence="1" type="ORF">GTOL_10595</name>
</gene>